<feature type="region of interest" description="Disordered" evidence="2">
    <location>
        <begin position="222"/>
        <end position="261"/>
    </location>
</feature>
<dbReference type="SUPFAM" id="SSF48371">
    <property type="entry name" value="ARM repeat"/>
    <property type="match status" value="1"/>
</dbReference>
<feature type="compositionally biased region" description="Acidic residues" evidence="2">
    <location>
        <begin position="497"/>
        <end position="509"/>
    </location>
</feature>
<evidence type="ECO:0000256" key="2">
    <source>
        <dbReference type="SAM" id="MobiDB-lite"/>
    </source>
</evidence>
<organism evidence="5 6">
    <name type="scientific">Sporisorium reilianum f. sp. reilianum</name>
    <dbReference type="NCBI Taxonomy" id="72559"/>
    <lineage>
        <taxon>Eukaryota</taxon>
        <taxon>Fungi</taxon>
        <taxon>Dikarya</taxon>
        <taxon>Basidiomycota</taxon>
        <taxon>Ustilaginomycotina</taxon>
        <taxon>Ustilaginomycetes</taxon>
        <taxon>Ustilaginales</taxon>
        <taxon>Ustilaginaceae</taxon>
        <taxon>Sporisorium</taxon>
    </lineage>
</organism>
<dbReference type="InterPro" id="IPR007206">
    <property type="entry name" value="Protein_HGH1_C"/>
</dbReference>
<dbReference type="Proteomes" id="UP000239563">
    <property type="component" value="Chromosome III"/>
</dbReference>
<feature type="domain" description="Protein HGH1 N-terminal" evidence="3">
    <location>
        <begin position="115"/>
        <end position="433"/>
    </location>
</feature>
<reference evidence="5 6" key="1">
    <citation type="submission" date="2017-02" db="EMBL/GenBank/DDBJ databases">
        <authorList>
            <person name="Peterson S.W."/>
        </authorList>
    </citation>
    <scope>NUCLEOTIDE SEQUENCE [LARGE SCALE GENOMIC DNA]</scope>
    <source>
        <strain evidence="5 6">SRS1_H2-8</strain>
    </source>
</reference>
<feature type="compositionally biased region" description="Basic and acidic residues" evidence="2">
    <location>
        <begin position="228"/>
        <end position="258"/>
    </location>
</feature>
<dbReference type="InterPro" id="IPR007205">
    <property type="entry name" value="Protein_HGH1_N"/>
</dbReference>
<evidence type="ECO:0000259" key="4">
    <source>
        <dbReference type="Pfam" id="PF04064"/>
    </source>
</evidence>
<dbReference type="PANTHER" id="PTHR13387">
    <property type="entry name" value="PROTEIN HGH1 HOMOLOG"/>
    <property type="match status" value="1"/>
</dbReference>
<evidence type="ECO:0000313" key="6">
    <source>
        <dbReference type="Proteomes" id="UP000239563"/>
    </source>
</evidence>
<evidence type="ECO:0008006" key="7">
    <source>
        <dbReference type="Google" id="ProtNLM"/>
    </source>
</evidence>
<name>A0A2N8UB29_9BASI</name>
<sequence length="529" mass="57877">MPSTTTPPPELEVLTFLSDPNAQVRQVALSNIVGFSAKGSPQRSLLISKHKNRDGSPLLGRDGKEVDTVEDLKRLCQDQPITAHDAFGALINISDSLVLARKIGDKAFLEFLVRYIADPVSLLADLACMLLSNLTKLESICAILLDLQVQARPFYSFMASEEMEGALNGMDVEPNDPEYAAKKAKAEEYAQKVAEQAKKMDEKVPAMARLLDAFEEGATVASQGSDLEAMKQRAKEAATKAQDDKEPEKVERGPDGRPRIKRKTNCNFLASVFANATVLPRGRDWFVTPLSASSAATSATAQAALARGVDEQGAVPAATEYPVARIMAFTEHPNLIRRGGVISTLKNVLFVKSAHKLLVAPPPARDGEDEMLAGALRATTRPPSSVDILPYLLLPLCDGKELAEVDLEDQEELPEECQMLPEDKKREKDPALRLMLVESLLLLCTNLYGRQCLRARGAYVVVRSAHLVEADEKIAEAVLRLVNILKRDESASTAKDLEDDAEANEEDVGAEQQQQHDDSDDEDLQIKEL</sequence>
<feature type="region of interest" description="Disordered" evidence="2">
    <location>
        <begin position="490"/>
        <end position="529"/>
    </location>
</feature>
<accession>A0A2N8UB29</accession>
<evidence type="ECO:0000256" key="1">
    <source>
        <dbReference type="ARBA" id="ARBA00006712"/>
    </source>
</evidence>
<evidence type="ECO:0000259" key="3">
    <source>
        <dbReference type="Pfam" id="PF04063"/>
    </source>
</evidence>
<comment type="similarity">
    <text evidence="1">Belongs to the HGH1 family.</text>
</comment>
<proteinExistence type="inferred from homology"/>
<dbReference type="InterPro" id="IPR016024">
    <property type="entry name" value="ARM-type_fold"/>
</dbReference>
<dbReference type="PANTHER" id="PTHR13387:SF9">
    <property type="entry name" value="PROTEIN HGH1 HOMOLOG"/>
    <property type="match status" value="1"/>
</dbReference>
<dbReference type="Pfam" id="PF04063">
    <property type="entry name" value="DUF383"/>
    <property type="match status" value="1"/>
</dbReference>
<gene>
    <name evidence="5" type="ORF">SRS1_12518</name>
</gene>
<dbReference type="AlphaFoldDB" id="A0A2N8UB29"/>
<feature type="domain" description="Protein HGH1 C-terminal" evidence="4">
    <location>
        <begin position="439"/>
        <end position="491"/>
    </location>
</feature>
<dbReference type="EMBL" id="LT795056">
    <property type="protein sequence ID" value="SJX61533.1"/>
    <property type="molecule type" value="Genomic_DNA"/>
</dbReference>
<evidence type="ECO:0000313" key="5">
    <source>
        <dbReference type="EMBL" id="SJX61533.1"/>
    </source>
</evidence>
<dbReference type="Pfam" id="PF04064">
    <property type="entry name" value="DUF384"/>
    <property type="match status" value="1"/>
</dbReference>
<protein>
    <recommendedName>
        <fullName evidence="7">Protein HGH1 homolog</fullName>
    </recommendedName>
</protein>
<dbReference type="InterPro" id="IPR039717">
    <property type="entry name" value="Hgh1"/>
</dbReference>